<evidence type="ECO:0000313" key="2">
    <source>
        <dbReference type="Proteomes" id="UP000191931"/>
    </source>
</evidence>
<protein>
    <submittedName>
        <fullName evidence="1">Uncharacterized protein</fullName>
    </submittedName>
</protein>
<reference evidence="1 2" key="1">
    <citation type="submission" date="2017-03" db="EMBL/GenBank/DDBJ databases">
        <authorList>
            <person name="Afonso C.L."/>
            <person name="Miller P.J."/>
            <person name="Scott M.A."/>
            <person name="Spackman E."/>
            <person name="Goraichik I."/>
            <person name="Dimitrov K.M."/>
            <person name="Suarez D.L."/>
            <person name="Swayne D.E."/>
        </authorList>
    </citation>
    <scope>NUCLEOTIDE SEQUENCE [LARGE SCALE GENOMIC DNA]</scope>
    <source>
        <strain evidence="1">PRJEB14757</strain>
    </source>
</reference>
<dbReference type="AlphaFoldDB" id="A0A1W1HCQ1"/>
<sequence>MFPPKKYKVLLWGYEVCPIKAENKDATEARHALSLLYFYRTLEPPN</sequence>
<dbReference type="EMBL" id="FWEV01000133">
    <property type="protein sequence ID" value="SLM30257.1"/>
    <property type="molecule type" value="Genomic_DNA"/>
</dbReference>
<proteinExistence type="predicted"/>
<organism evidence="1 2">
    <name type="scientific">Desulfamplus magnetovallimortis</name>
    <dbReference type="NCBI Taxonomy" id="1246637"/>
    <lineage>
        <taxon>Bacteria</taxon>
        <taxon>Pseudomonadati</taxon>
        <taxon>Thermodesulfobacteriota</taxon>
        <taxon>Desulfobacteria</taxon>
        <taxon>Desulfobacterales</taxon>
        <taxon>Desulfobacteraceae</taxon>
        <taxon>Desulfamplus</taxon>
    </lineage>
</organism>
<name>A0A1W1HCQ1_9BACT</name>
<gene>
    <name evidence="1" type="ORF">MTBBW1_2180005</name>
</gene>
<dbReference type="Proteomes" id="UP000191931">
    <property type="component" value="Unassembled WGS sequence"/>
</dbReference>
<evidence type="ECO:0000313" key="1">
    <source>
        <dbReference type="EMBL" id="SLM30257.1"/>
    </source>
</evidence>
<keyword evidence="2" id="KW-1185">Reference proteome</keyword>
<accession>A0A1W1HCQ1</accession>